<protein>
    <submittedName>
        <fullName evidence="3">Uncharacterized protein</fullName>
    </submittedName>
</protein>
<evidence type="ECO:0000256" key="2">
    <source>
        <dbReference type="SAM" id="Phobius"/>
    </source>
</evidence>
<keyword evidence="2" id="KW-0472">Membrane</keyword>
<feature type="transmembrane region" description="Helical" evidence="2">
    <location>
        <begin position="59"/>
        <end position="78"/>
    </location>
</feature>
<keyword evidence="4" id="KW-1185">Reference proteome</keyword>
<name>A0A0B6S9P6_BURPL</name>
<dbReference type="HOGENOM" id="CLU_1522386_0_0_4"/>
<evidence type="ECO:0000313" key="4">
    <source>
        <dbReference type="Proteomes" id="UP000031838"/>
    </source>
</evidence>
<feature type="transmembrane region" description="Helical" evidence="2">
    <location>
        <begin position="150"/>
        <end position="169"/>
    </location>
</feature>
<feature type="compositionally biased region" description="Basic residues" evidence="1">
    <location>
        <begin position="183"/>
        <end position="194"/>
    </location>
</feature>
<dbReference type="AlphaFoldDB" id="A0A0B6S9P6"/>
<gene>
    <name evidence="3" type="ORF">BGL_2c08980</name>
</gene>
<organism evidence="3 4">
    <name type="scientific">Burkholderia plantarii</name>
    <dbReference type="NCBI Taxonomy" id="41899"/>
    <lineage>
        <taxon>Bacteria</taxon>
        <taxon>Pseudomonadati</taxon>
        <taxon>Pseudomonadota</taxon>
        <taxon>Betaproteobacteria</taxon>
        <taxon>Burkholderiales</taxon>
        <taxon>Burkholderiaceae</taxon>
        <taxon>Burkholderia</taxon>
    </lineage>
</organism>
<proteinExistence type="predicted"/>
<reference evidence="4" key="1">
    <citation type="submission" date="2011-03" db="EMBL/GenBank/DDBJ databases">
        <authorList>
            <person name="Voget S."/>
            <person name="Streit W.R."/>
            <person name="Jaeger K.E."/>
            <person name="Daniel R."/>
        </authorList>
    </citation>
    <scope>NUCLEOTIDE SEQUENCE [LARGE SCALE GENOMIC DNA]</scope>
    <source>
        <strain evidence="4">PG1</strain>
    </source>
</reference>
<evidence type="ECO:0000256" key="1">
    <source>
        <dbReference type="SAM" id="MobiDB-lite"/>
    </source>
</evidence>
<reference evidence="3 4" key="2">
    <citation type="journal article" date="2016" name="Appl. Microbiol. Biotechnol.">
        <title>Mutations improving production and secretion of extracellular lipase by Burkholderia glumae PG1.</title>
        <authorList>
            <person name="Knapp A."/>
            <person name="Voget S."/>
            <person name="Gao R."/>
            <person name="Zaburannyi N."/>
            <person name="Krysciak D."/>
            <person name="Breuer M."/>
            <person name="Hauer B."/>
            <person name="Streit W.R."/>
            <person name="Muller R."/>
            <person name="Daniel R."/>
            <person name="Jaeger K.E."/>
        </authorList>
    </citation>
    <scope>NUCLEOTIDE SEQUENCE [LARGE SCALE GENOMIC DNA]</scope>
    <source>
        <strain evidence="3 4">PG1</strain>
    </source>
</reference>
<feature type="region of interest" description="Disordered" evidence="1">
    <location>
        <begin position="179"/>
        <end position="205"/>
    </location>
</feature>
<accession>A0A0B6S9P6</accession>
<keyword evidence="2" id="KW-0812">Transmembrane</keyword>
<dbReference type="Proteomes" id="UP000031838">
    <property type="component" value="Chromosome 2"/>
</dbReference>
<evidence type="ECO:0000313" key="3">
    <source>
        <dbReference type="EMBL" id="AJK48976.1"/>
    </source>
</evidence>
<feature type="region of interest" description="Disordered" evidence="1">
    <location>
        <begin position="1"/>
        <end position="26"/>
    </location>
</feature>
<feature type="compositionally biased region" description="Low complexity" evidence="1">
    <location>
        <begin position="195"/>
        <end position="205"/>
    </location>
</feature>
<keyword evidence="2" id="KW-1133">Transmembrane helix</keyword>
<sequence>MPASPRVAGRRASTHRHDNRRGARFSRRCCTPSRSERPQHCGYNTAAMSRLRHLLARRANHPLLSALILGVLAFRLIFPTGLMLDPSADGGWPGLVICTGHGPLAPTGAAARAADALEQALAATPSHSDAFGSVDPHHAGAMQGGQLCPFSAAFAIAITFAVLACLRWARVTVVTRRAPSRLTRPRRQAHHARPGARAPPRFASA</sequence>
<dbReference type="EMBL" id="CP002581">
    <property type="protein sequence ID" value="AJK48976.1"/>
    <property type="molecule type" value="Genomic_DNA"/>
</dbReference>
<feature type="compositionally biased region" description="Basic residues" evidence="1">
    <location>
        <begin position="8"/>
        <end position="26"/>
    </location>
</feature>
<dbReference type="KEGG" id="bgp:BGL_2c08980"/>